<feature type="transmembrane region" description="Helical" evidence="10">
    <location>
        <begin position="306"/>
        <end position="323"/>
    </location>
</feature>
<evidence type="ECO:0000256" key="2">
    <source>
        <dbReference type="ARBA" id="ARBA00022475"/>
    </source>
</evidence>
<comment type="subcellular location">
    <subcellularLocation>
        <location evidence="1 10">Cell membrane</location>
        <topology evidence="1 10">Multi-pass membrane protein</topology>
    </subcellularLocation>
</comment>
<comment type="caution">
    <text evidence="10">Lacks conserved residue(s) required for the propagation of feature annotation.</text>
</comment>
<dbReference type="AlphaFoldDB" id="A0A0L0C2G5"/>
<dbReference type="EMBL" id="JRES01000978">
    <property type="protein sequence ID" value="KNC26548.1"/>
    <property type="molecule type" value="Genomic_DNA"/>
</dbReference>
<comment type="similarity">
    <text evidence="10">Belongs to the insect chemoreceptor superfamily. Heteromeric odorant receptor channel (TC 1.A.69) family.</text>
</comment>
<feature type="transmembrane region" description="Helical" evidence="10">
    <location>
        <begin position="156"/>
        <end position="177"/>
    </location>
</feature>
<keyword evidence="12" id="KW-1185">Reference proteome</keyword>
<feature type="transmembrane region" description="Helical" evidence="10">
    <location>
        <begin position="273"/>
        <end position="294"/>
    </location>
</feature>
<evidence type="ECO:0000256" key="4">
    <source>
        <dbReference type="ARBA" id="ARBA00022692"/>
    </source>
</evidence>
<keyword evidence="6 10" id="KW-1133">Transmembrane helix</keyword>
<feature type="transmembrane region" description="Helical" evidence="10">
    <location>
        <begin position="44"/>
        <end position="63"/>
    </location>
</feature>
<proteinExistence type="inferred from homology"/>
<dbReference type="PANTHER" id="PTHR21137:SF35">
    <property type="entry name" value="ODORANT RECEPTOR 19A-RELATED"/>
    <property type="match status" value="1"/>
</dbReference>
<reference evidence="11 12" key="1">
    <citation type="journal article" date="2015" name="Nat. Commun.">
        <title>Lucilia cuprina genome unlocks parasitic fly biology to underpin future interventions.</title>
        <authorList>
            <person name="Anstead C.A."/>
            <person name="Korhonen P.K."/>
            <person name="Young N.D."/>
            <person name="Hall R.S."/>
            <person name="Jex A.R."/>
            <person name="Murali S.C."/>
            <person name="Hughes D.S."/>
            <person name="Lee S.F."/>
            <person name="Perry T."/>
            <person name="Stroehlein A.J."/>
            <person name="Ansell B.R."/>
            <person name="Breugelmans B."/>
            <person name="Hofmann A."/>
            <person name="Qu J."/>
            <person name="Dugan S."/>
            <person name="Lee S.L."/>
            <person name="Chao H."/>
            <person name="Dinh H."/>
            <person name="Han Y."/>
            <person name="Doddapaneni H.V."/>
            <person name="Worley K.C."/>
            <person name="Muzny D.M."/>
            <person name="Ioannidis P."/>
            <person name="Waterhouse R.M."/>
            <person name="Zdobnov E.M."/>
            <person name="James P.J."/>
            <person name="Bagnall N.H."/>
            <person name="Kotze A.C."/>
            <person name="Gibbs R.A."/>
            <person name="Richards S."/>
            <person name="Batterham P."/>
            <person name="Gasser R.B."/>
        </authorList>
    </citation>
    <scope>NUCLEOTIDE SEQUENCE [LARGE SCALE GENOMIC DNA]</scope>
    <source>
        <strain evidence="11 12">LS</strain>
        <tissue evidence="11">Full body</tissue>
    </source>
</reference>
<evidence type="ECO:0000256" key="10">
    <source>
        <dbReference type="RuleBase" id="RU351113"/>
    </source>
</evidence>
<keyword evidence="9 10" id="KW-0807">Transducer</keyword>
<dbReference type="Pfam" id="PF02949">
    <property type="entry name" value="7tm_6"/>
    <property type="match status" value="1"/>
</dbReference>
<keyword evidence="2" id="KW-1003">Cell membrane</keyword>
<name>A0A0L0C2G5_LUCCU</name>
<dbReference type="PANTHER" id="PTHR21137">
    <property type="entry name" value="ODORANT RECEPTOR"/>
    <property type="match status" value="1"/>
</dbReference>
<dbReference type="GO" id="GO:0005549">
    <property type="term" value="F:odorant binding"/>
    <property type="evidence" value="ECO:0007669"/>
    <property type="project" value="InterPro"/>
</dbReference>
<evidence type="ECO:0000256" key="1">
    <source>
        <dbReference type="ARBA" id="ARBA00004651"/>
    </source>
</evidence>
<dbReference type="GO" id="GO:0005886">
    <property type="term" value="C:plasma membrane"/>
    <property type="evidence" value="ECO:0007669"/>
    <property type="project" value="UniProtKB-SubCell"/>
</dbReference>
<accession>A0A0L0C2G5</accession>
<evidence type="ECO:0000256" key="5">
    <source>
        <dbReference type="ARBA" id="ARBA00022725"/>
    </source>
</evidence>
<dbReference type="OMA" id="FRLDVSW"/>
<evidence type="ECO:0000313" key="11">
    <source>
        <dbReference type="EMBL" id="KNC26548.1"/>
    </source>
</evidence>
<keyword evidence="5 10" id="KW-0552">Olfaction</keyword>
<dbReference type="InterPro" id="IPR004117">
    <property type="entry name" value="7tm6_olfct_rcpt"/>
</dbReference>
<feature type="transmembrane region" description="Helical" evidence="10">
    <location>
        <begin position="75"/>
        <end position="96"/>
    </location>
</feature>
<evidence type="ECO:0000313" key="12">
    <source>
        <dbReference type="Proteomes" id="UP000037069"/>
    </source>
</evidence>
<evidence type="ECO:0000256" key="7">
    <source>
        <dbReference type="ARBA" id="ARBA00023136"/>
    </source>
</evidence>
<evidence type="ECO:0000256" key="9">
    <source>
        <dbReference type="ARBA" id="ARBA00023224"/>
    </source>
</evidence>
<organism evidence="11 12">
    <name type="scientific">Lucilia cuprina</name>
    <name type="common">Green bottle fly</name>
    <name type="synonym">Australian sheep blowfly</name>
    <dbReference type="NCBI Taxonomy" id="7375"/>
    <lineage>
        <taxon>Eukaryota</taxon>
        <taxon>Metazoa</taxon>
        <taxon>Ecdysozoa</taxon>
        <taxon>Arthropoda</taxon>
        <taxon>Hexapoda</taxon>
        <taxon>Insecta</taxon>
        <taxon>Pterygota</taxon>
        <taxon>Neoptera</taxon>
        <taxon>Endopterygota</taxon>
        <taxon>Diptera</taxon>
        <taxon>Brachycera</taxon>
        <taxon>Muscomorpha</taxon>
        <taxon>Oestroidea</taxon>
        <taxon>Calliphoridae</taxon>
        <taxon>Luciliinae</taxon>
        <taxon>Lucilia</taxon>
    </lineage>
</organism>
<dbReference type="Proteomes" id="UP000037069">
    <property type="component" value="Unassembled WGS sequence"/>
</dbReference>
<gene>
    <name evidence="11" type="ORF">FF38_07646</name>
</gene>
<keyword evidence="4 10" id="KW-0812">Transmembrane</keyword>
<keyword evidence="7 10" id="KW-0472">Membrane</keyword>
<protein>
    <recommendedName>
        <fullName evidence="10">Odorant receptor</fullName>
    </recommendedName>
</protein>
<dbReference type="OrthoDB" id="6617147at2759"/>
<evidence type="ECO:0000256" key="8">
    <source>
        <dbReference type="ARBA" id="ARBA00023170"/>
    </source>
</evidence>
<dbReference type="GO" id="GO:0004984">
    <property type="term" value="F:olfactory receptor activity"/>
    <property type="evidence" value="ECO:0007669"/>
    <property type="project" value="InterPro"/>
</dbReference>
<evidence type="ECO:0000256" key="3">
    <source>
        <dbReference type="ARBA" id="ARBA00022606"/>
    </source>
</evidence>
<dbReference type="GO" id="GO:0007165">
    <property type="term" value="P:signal transduction"/>
    <property type="evidence" value="ECO:0007669"/>
    <property type="project" value="UniProtKB-KW"/>
</dbReference>
<keyword evidence="8 10" id="KW-0675">Receptor</keyword>
<comment type="caution">
    <text evidence="11">The sequence shown here is derived from an EMBL/GenBank/DDBJ whole genome shotgun (WGS) entry which is preliminary data.</text>
</comment>
<evidence type="ECO:0000256" key="6">
    <source>
        <dbReference type="ARBA" id="ARBA00022989"/>
    </source>
</evidence>
<keyword evidence="3 10" id="KW-0716">Sensory transduction</keyword>
<sequence length="391" mass="45985">MFSDYEIKTLRKRNYTKIKELIRISFSLGVNLRCPSLFKDSLKIINILLVICSGISMYGHWCYITRYIEDLTKIAESICTALQTCVSIIKMIYFLFVQRNLYVLLDKAQSHEIIRQSEIFRNGKVTNVLNSPVSRRLMKIIRDIMENNWKNIRAQLLFYICSCAVIISNYFFSALFLNMYHQIKGTPNYEHVLPYPSVYPVWESKGAVSFDGVFIVLCVHGVGLIEVLNVMIEQSTSSDVPKERRVEYLRNCINLYQNTYEYLLNISKMYKHIILSQFLLSLVIWGIVLFQMNIGLESNKITLVRMVLYLSAAGYEIIIYCYNSQRLTNEYEKIPMAFYNCDWYNESKEFKQLIRMMILRTNRIFNIKISWFTTMSLPTLMIGKDFHALIN</sequence>